<reference evidence="1" key="1">
    <citation type="submission" date="2023-11" db="EMBL/GenBank/DDBJ databases">
        <authorList>
            <person name="Poullet M."/>
        </authorList>
    </citation>
    <scope>NUCLEOTIDE SEQUENCE</scope>
    <source>
        <strain evidence="1">E1834</strain>
    </source>
</reference>
<gene>
    <name evidence="1" type="ORF">MENTE1834_LOCUS44452</name>
</gene>
<comment type="caution">
    <text evidence="1">The sequence shown here is derived from an EMBL/GenBank/DDBJ whole genome shotgun (WGS) entry which is preliminary data.</text>
</comment>
<evidence type="ECO:0000313" key="1">
    <source>
        <dbReference type="EMBL" id="CAK5110528.1"/>
    </source>
</evidence>
<sequence>MTILAFSAYRPLLRPSPSMSSNATIVNSNARPKELSSKHRLMFKKQQFVV</sequence>
<dbReference type="EMBL" id="CAVMJV010000136">
    <property type="protein sequence ID" value="CAK5110528.1"/>
    <property type="molecule type" value="Genomic_DNA"/>
</dbReference>
<evidence type="ECO:0000313" key="2">
    <source>
        <dbReference type="Proteomes" id="UP001497535"/>
    </source>
</evidence>
<organism evidence="1 2">
    <name type="scientific">Meloidogyne enterolobii</name>
    <name type="common">Root-knot nematode worm</name>
    <name type="synonym">Meloidogyne mayaguensis</name>
    <dbReference type="NCBI Taxonomy" id="390850"/>
    <lineage>
        <taxon>Eukaryota</taxon>
        <taxon>Metazoa</taxon>
        <taxon>Ecdysozoa</taxon>
        <taxon>Nematoda</taxon>
        <taxon>Chromadorea</taxon>
        <taxon>Rhabditida</taxon>
        <taxon>Tylenchina</taxon>
        <taxon>Tylenchomorpha</taxon>
        <taxon>Tylenchoidea</taxon>
        <taxon>Meloidogynidae</taxon>
        <taxon>Meloidogyninae</taxon>
        <taxon>Meloidogyne</taxon>
    </lineage>
</organism>
<name>A0ACB1AXC5_MELEN</name>
<protein>
    <submittedName>
        <fullName evidence="1">Uncharacterized protein</fullName>
    </submittedName>
</protein>
<accession>A0ACB1AXC5</accession>
<dbReference type="Proteomes" id="UP001497535">
    <property type="component" value="Unassembled WGS sequence"/>
</dbReference>
<keyword evidence="2" id="KW-1185">Reference proteome</keyword>
<proteinExistence type="predicted"/>